<keyword evidence="2" id="KW-1003">Cell membrane</keyword>
<feature type="transmembrane region" description="Helical" evidence="6">
    <location>
        <begin position="665"/>
        <end position="685"/>
    </location>
</feature>
<dbReference type="Gene3D" id="1.20.1640.10">
    <property type="entry name" value="Multidrug efflux transporter AcrB transmembrane domain"/>
    <property type="match status" value="2"/>
</dbReference>
<evidence type="ECO:0000256" key="4">
    <source>
        <dbReference type="ARBA" id="ARBA00022989"/>
    </source>
</evidence>
<feature type="transmembrane region" description="Helical" evidence="6">
    <location>
        <begin position="21"/>
        <end position="42"/>
    </location>
</feature>
<evidence type="ECO:0000256" key="1">
    <source>
        <dbReference type="ARBA" id="ARBA00004651"/>
    </source>
</evidence>
<dbReference type="PROSITE" id="PS50156">
    <property type="entry name" value="SSD"/>
    <property type="match status" value="1"/>
</dbReference>
<feature type="transmembrane region" description="Helical" evidence="6">
    <location>
        <begin position="411"/>
        <end position="428"/>
    </location>
</feature>
<feature type="transmembrane region" description="Helical" evidence="6">
    <location>
        <begin position="613"/>
        <end position="631"/>
    </location>
</feature>
<feature type="transmembrane region" description="Helical" evidence="6">
    <location>
        <begin position="324"/>
        <end position="344"/>
    </location>
</feature>
<dbReference type="InterPro" id="IPR050545">
    <property type="entry name" value="Mycobact_MmpL"/>
</dbReference>
<dbReference type="GO" id="GO:0005886">
    <property type="term" value="C:plasma membrane"/>
    <property type="evidence" value="ECO:0007669"/>
    <property type="project" value="UniProtKB-SubCell"/>
</dbReference>
<dbReference type="Pfam" id="PF03176">
    <property type="entry name" value="MMPL"/>
    <property type="match status" value="1"/>
</dbReference>
<dbReference type="Proteomes" id="UP000051242">
    <property type="component" value="Unassembled WGS sequence"/>
</dbReference>
<sequence length="769" mass="84209">MIASDGPGAQSRRVRLAQFLVNWRLLLSLVSVAFCILLAAVIPQSQFDTSLDALLTKSDPFLPEVEALEAQFPTTLEVRFALTAPPNATVFDRRVIDALSDLKKRYTEIPYAARLSSLLDFYSPESQTRLFQFSIDRYSQEELDALLQPALNDRLLTNSLLTGEGQLTFAVVALSVDELAGEARERTALAIQELRDSLRNAHPDIGFYAMSDVILQQSSQKAMLDDLSQLLPFVIILCVLVICFCFRSIRFGAGILTHTLATCLCTLGFLAYTGFSFNSISVIAPLIVVIIAVANSVHIISLFRQSLENGASKKDSMIASLVHNVVPISLAALTTAIGFVSLLLCSSPAIKGFGIIVGIGIGFGFVLTLTFLPALLMLLAPKVEVIAEGGERPSSLLTEVVTLGKRYDRPIFWGCSLLAVVTLALLPLNESDFNRLDFLGGDPELSSYYDIVGESINRGPLLTYGVQTNKIDGAVDPDFLARLDDYFSWAQQLAGVESIASIIDIARAVNRAQHQDNPEFYRIPEDTDAVANSLLAYQVVQSDDFPLKDFITEDFALTRFFLNATPSTNKELLATDALLSEEFARRFPEAQLMHGSTLLLFSRMDELVTVELLQGYSLSLLLITLCLIVGLRSVKFGLLSIIPNLLPATIVFGIWAITVGQINPFVMMLFSISIGLVVDDSVHLLSHYLQRRREGIEGEVAMNEAILTAGPALSITTLVLAIGATILIWANTLYFQQAAQLLVPIVVLALVLDLFYLPAILRRFAPTIS</sequence>
<comment type="caution">
    <text evidence="8">The sequence shown here is derived from an EMBL/GenBank/DDBJ whole genome shotgun (WGS) entry which is preliminary data.</text>
</comment>
<dbReference type="EMBL" id="LICD01000003">
    <property type="protein sequence ID" value="KRO84428.1"/>
    <property type="molecule type" value="Genomic_DNA"/>
</dbReference>
<evidence type="ECO:0000256" key="2">
    <source>
        <dbReference type="ARBA" id="ARBA00022475"/>
    </source>
</evidence>
<evidence type="ECO:0000256" key="3">
    <source>
        <dbReference type="ARBA" id="ARBA00022692"/>
    </source>
</evidence>
<organism evidence="8 9">
    <name type="scientific">OM182 bacterium BACL3 MAG-120619-bin3</name>
    <dbReference type="NCBI Taxonomy" id="1655593"/>
    <lineage>
        <taxon>Bacteria</taxon>
        <taxon>Pseudomonadati</taxon>
        <taxon>Pseudomonadota</taxon>
        <taxon>Gammaproteobacteria</taxon>
        <taxon>OMG group</taxon>
        <taxon>OM182 clade</taxon>
    </lineage>
</organism>
<evidence type="ECO:0000313" key="8">
    <source>
        <dbReference type="EMBL" id="KRO84428.1"/>
    </source>
</evidence>
<keyword evidence="3 6" id="KW-0812">Transmembrane</keyword>
<feature type="domain" description="SSD" evidence="7">
    <location>
        <begin position="251"/>
        <end position="378"/>
    </location>
</feature>
<evidence type="ECO:0000256" key="6">
    <source>
        <dbReference type="SAM" id="Phobius"/>
    </source>
</evidence>
<feature type="transmembrane region" description="Helical" evidence="6">
    <location>
        <begin position="350"/>
        <end position="372"/>
    </location>
</feature>
<evidence type="ECO:0000313" key="9">
    <source>
        <dbReference type="Proteomes" id="UP000051242"/>
    </source>
</evidence>
<proteinExistence type="predicted"/>
<keyword evidence="5 6" id="KW-0472">Membrane</keyword>
<dbReference type="InterPro" id="IPR000731">
    <property type="entry name" value="SSD"/>
</dbReference>
<feature type="transmembrane region" description="Helical" evidence="6">
    <location>
        <begin position="706"/>
        <end position="729"/>
    </location>
</feature>
<comment type="subcellular location">
    <subcellularLocation>
        <location evidence="1">Cell membrane</location>
        <topology evidence="1">Multi-pass membrane protein</topology>
    </subcellularLocation>
</comment>
<dbReference type="AlphaFoldDB" id="A0A0R2TB72"/>
<keyword evidence="4 6" id="KW-1133">Transmembrane helix</keyword>
<dbReference type="SUPFAM" id="SSF82866">
    <property type="entry name" value="Multidrug efflux transporter AcrB transmembrane domain"/>
    <property type="match status" value="2"/>
</dbReference>
<protein>
    <recommendedName>
        <fullName evidence="7">SSD domain-containing protein</fullName>
    </recommendedName>
</protein>
<dbReference type="PANTHER" id="PTHR33406:SF12">
    <property type="entry name" value="BLR2997 PROTEIN"/>
    <property type="match status" value="1"/>
</dbReference>
<gene>
    <name evidence="8" type="ORF">ABR85_00650</name>
</gene>
<name>A0A0R2TB72_9GAMM</name>
<dbReference type="PANTHER" id="PTHR33406">
    <property type="entry name" value="MEMBRANE PROTEIN MJ1562-RELATED"/>
    <property type="match status" value="1"/>
</dbReference>
<feature type="transmembrane region" description="Helical" evidence="6">
    <location>
        <begin position="227"/>
        <end position="246"/>
    </location>
</feature>
<evidence type="ECO:0000256" key="5">
    <source>
        <dbReference type="ARBA" id="ARBA00023136"/>
    </source>
</evidence>
<feature type="transmembrane region" description="Helical" evidence="6">
    <location>
        <begin position="638"/>
        <end position="659"/>
    </location>
</feature>
<feature type="transmembrane region" description="Helical" evidence="6">
    <location>
        <begin position="253"/>
        <end position="274"/>
    </location>
</feature>
<dbReference type="InterPro" id="IPR004869">
    <property type="entry name" value="MMPL_dom"/>
</dbReference>
<accession>A0A0R2TB72</accession>
<feature type="transmembrane region" description="Helical" evidence="6">
    <location>
        <begin position="741"/>
        <end position="761"/>
    </location>
</feature>
<evidence type="ECO:0000259" key="7">
    <source>
        <dbReference type="PROSITE" id="PS50156"/>
    </source>
</evidence>
<reference evidence="8 9" key="1">
    <citation type="submission" date="2015-10" db="EMBL/GenBank/DDBJ databases">
        <title>Metagenome-Assembled Genomes uncover a global brackish microbiome.</title>
        <authorList>
            <person name="Hugerth L.W."/>
            <person name="Larsson J."/>
            <person name="Alneberg J."/>
            <person name="Lindh M.V."/>
            <person name="Legrand C."/>
            <person name="Pinhassi J."/>
            <person name="Andersson A.F."/>
        </authorList>
    </citation>
    <scope>NUCLEOTIDE SEQUENCE [LARGE SCALE GENOMIC DNA]</scope>
    <source>
        <strain evidence="8">BACL22 MAG-120619-bin3</strain>
    </source>
</reference>
<feature type="transmembrane region" description="Helical" evidence="6">
    <location>
        <begin position="280"/>
        <end position="303"/>
    </location>
</feature>